<dbReference type="Proteomes" id="UP001172102">
    <property type="component" value="Unassembled WGS sequence"/>
</dbReference>
<dbReference type="Pfam" id="PF06985">
    <property type="entry name" value="HET"/>
    <property type="match status" value="1"/>
</dbReference>
<protein>
    <submittedName>
        <fullName evidence="2">Heterokaryon incompatibility protein-domain-containing protein</fullName>
    </submittedName>
</protein>
<feature type="domain" description="Heterokaryon incompatibility" evidence="1">
    <location>
        <begin position="189"/>
        <end position="338"/>
    </location>
</feature>
<dbReference type="AlphaFoldDB" id="A0AA40B1X5"/>
<dbReference type="InterPro" id="IPR010730">
    <property type="entry name" value="HET"/>
</dbReference>
<name>A0AA40B1X5_9PEZI</name>
<gene>
    <name evidence="2" type="ORF">B0H67DRAFT_642452</name>
</gene>
<evidence type="ECO:0000313" key="3">
    <source>
        <dbReference type="Proteomes" id="UP001172102"/>
    </source>
</evidence>
<evidence type="ECO:0000259" key="1">
    <source>
        <dbReference type="Pfam" id="PF06985"/>
    </source>
</evidence>
<dbReference type="EMBL" id="JAUKUA010000002">
    <property type="protein sequence ID" value="KAK0726134.1"/>
    <property type="molecule type" value="Genomic_DNA"/>
</dbReference>
<evidence type="ECO:0000313" key="2">
    <source>
        <dbReference type="EMBL" id="KAK0726134.1"/>
    </source>
</evidence>
<proteinExistence type="predicted"/>
<comment type="caution">
    <text evidence="2">The sequence shown here is derived from an EMBL/GenBank/DDBJ whole genome shotgun (WGS) entry which is preliminary data.</text>
</comment>
<reference evidence="2" key="1">
    <citation type="submission" date="2023-06" db="EMBL/GenBank/DDBJ databases">
        <title>Genome-scale phylogeny and comparative genomics of the fungal order Sordariales.</title>
        <authorList>
            <consortium name="Lawrence Berkeley National Laboratory"/>
            <person name="Hensen N."/>
            <person name="Bonometti L."/>
            <person name="Westerberg I."/>
            <person name="Brannstrom I.O."/>
            <person name="Guillou S."/>
            <person name="Cros-Aarteil S."/>
            <person name="Calhoun S."/>
            <person name="Haridas S."/>
            <person name="Kuo A."/>
            <person name="Mondo S."/>
            <person name="Pangilinan J."/>
            <person name="Riley R."/>
            <person name="Labutti K."/>
            <person name="Andreopoulos B."/>
            <person name="Lipzen A."/>
            <person name="Chen C."/>
            <person name="Yanf M."/>
            <person name="Daum C."/>
            <person name="Ng V."/>
            <person name="Clum A."/>
            <person name="Steindorff A."/>
            <person name="Ohm R."/>
            <person name="Martin F."/>
            <person name="Silar P."/>
            <person name="Natvig D."/>
            <person name="Lalanne C."/>
            <person name="Gautier V."/>
            <person name="Ament-Velasquez S.L."/>
            <person name="Kruys A."/>
            <person name="Hutchinson M.I."/>
            <person name="Powell A.J."/>
            <person name="Barry K."/>
            <person name="Miller A.N."/>
            <person name="Grigoriev I.V."/>
            <person name="Debuchy R."/>
            <person name="Gladieux P."/>
            <person name="Thoren M.H."/>
            <person name="Johannesson H."/>
        </authorList>
    </citation>
    <scope>NUCLEOTIDE SEQUENCE</scope>
    <source>
        <strain evidence="2">SMH4607-1</strain>
    </source>
</reference>
<sequence length="680" mass="77441">MELAAEPKGPVIEESLVTGLCSFCAKIPFKELRHDTTRFNLGRSSRVLASRCKFCRLVCYARTLSQQMSGQNIHWSEGGEVEVDWNDNCLGFGGHGAFSLTGCWEVFIGFSSLNEAENLPSYSLLPSLPGQLDTQRTLRWIDYCASNHDGCVSLVHEITFKDTFLGLNELRFIDVVDSCLVEKREPVEYAALSYIWGSFPNFRLTQANKPRLMRPGVLHSVWPLLPRTIRDAVSLCRVLRIRFLWVDSLCLVQNDYTDLEPSIRVMDRIYEHAWLTIVAAHGHDANAGLPGVQEGDRHEMECRPHGTVEPGVVLGASPSLKLRLMGSLYQTRAWTLQEHELSRRRLYFFKDEVIFCCRGAECHESWPDDPTRWGSKEIPSSLLSDTQTIHMGNSQCGYDDLLRGYTKRQMTNESDVLNALAGIIERFTQCYRFPMLAGLPVGTFDWFLLFQGERLRRRRGFPSFSWAGWRGKLNFSYSAVEMNEWLRDQTWIIWYKRDSAGALSLIWDPLENKSFPLEDMTFKGYRERTPFSCPVPSIDTSRTTPTQNLVLLPDNTPESSCLSPVLQFWTLVVYLKIQDLGVFRADGSLVGMDGVILGNTSLDGLDDATTFFDSENPVEVVLLSQRPRNILDRRRGHRYYAMIIEWNNGVAERRGLGVIEHDAVRQSFSPGPVWKEIVLG</sequence>
<dbReference type="PANTHER" id="PTHR33112">
    <property type="entry name" value="DOMAIN PROTEIN, PUTATIVE-RELATED"/>
    <property type="match status" value="1"/>
</dbReference>
<accession>A0AA40B1X5</accession>
<dbReference type="PANTHER" id="PTHR33112:SF12">
    <property type="entry name" value="HETEROKARYON INCOMPATIBILITY DOMAIN-CONTAINING PROTEIN"/>
    <property type="match status" value="1"/>
</dbReference>
<organism evidence="2 3">
    <name type="scientific">Lasiosphaeris hirsuta</name>
    <dbReference type="NCBI Taxonomy" id="260670"/>
    <lineage>
        <taxon>Eukaryota</taxon>
        <taxon>Fungi</taxon>
        <taxon>Dikarya</taxon>
        <taxon>Ascomycota</taxon>
        <taxon>Pezizomycotina</taxon>
        <taxon>Sordariomycetes</taxon>
        <taxon>Sordariomycetidae</taxon>
        <taxon>Sordariales</taxon>
        <taxon>Lasiosphaeriaceae</taxon>
        <taxon>Lasiosphaeris</taxon>
    </lineage>
</organism>
<keyword evidence="3" id="KW-1185">Reference proteome</keyword>